<evidence type="ECO:0000259" key="2">
    <source>
        <dbReference type="Pfam" id="PF13460"/>
    </source>
</evidence>
<comment type="caution">
    <text evidence="3">The sequence shown here is derived from an EMBL/GenBank/DDBJ whole genome shotgun (WGS) entry which is preliminary data.</text>
</comment>
<keyword evidence="1" id="KW-0472">Membrane</keyword>
<evidence type="ECO:0000313" key="3">
    <source>
        <dbReference type="EMBL" id="MBB4103405.1"/>
    </source>
</evidence>
<dbReference type="Pfam" id="PF13781">
    <property type="entry name" value="DoxX_3"/>
    <property type="match status" value="1"/>
</dbReference>
<feature type="transmembrane region" description="Helical" evidence="1">
    <location>
        <begin position="377"/>
        <end position="395"/>
    </location>
</feature>
<dbReference type="Proteomes" id="UP000584824">
    <property type="component" value="Unassembled WGS sequence"/>
</dbReference>
<dbReference type="SUPFAM" id="SSF51735">
    <property type="entry name" value="NAD(P)-binding Rossmann-fold domains"/>
    <property type="match status" value="1"/>
</dbReference>
<dbReference type="InterPro" id="IPR051207">
    <property type="entry name" value="ComplexI_NDUFA9_subunit"/>
</dbReference>
<dbReference type="PRINTS" id="PR01397">
    <property type="entry name" value="DHBDHDRGNASE"/>
</dbReference>
<dbReference type="AlphaFoldDB" id="A0A7W6K1C9"/>
<dbReference type="InterPro" id="IPR016040">
    <property type="entry name" value="NAD(P)-bd_dom"/>
</dbReference>
<feature type="domain" description="NAD(P)-binding" evidence="2">
    <location>
        <begin position="7"/>
        <end position="150"/>
    </location>
</feature>
<keyword evidence="1" id="KW-1133">Transmembrane helix</keyword>
<dbReference type="RefSeq" id="WP_183791919.1">
    <property type="nucleotide sequence ID" value="NZ_JACIDU010000007.1"/>
</dbReference>
<evidence type="ECO:0000313" key="4">
    <source>
        <dbReference type="Proteomes" id="UP000584824"/>
    </source>
</evidence>
<dbReference type="EMBL" id="JACIDU010000007">
    <property type="protein sequence ID" value="MBB4103405.1"/>
    <property type="molecule type" value="Genomic_DNA"/>
</dbReference>
<accession>A0A7W6K1C9</accession>
<keyword evidence="1" id="KW-0812">Transmembrane</keyword>
<dbReference type="GO" id="GO:0044877">
    <property type="term" value="F:protein-containing complex binding"/>
    <property type="evidence" value="ECO:0007669"/>
    <property type="project" value="TreeGrafter"/>
</dbReference>
<gene>
    <name evidence="3" type="ORF">GGQ66_001963</name>
</gene>
<dbReference type="InterPro" id="IPR003560">
    <property type="entry name" value="DHB_DH"/>
</dbReference>
<protein>
    <submittedName>
        <fullName evidence="3">Uncharacterized protein YbjT (DUF2867 family)</fullName>
    </submittedName>
</protein>
<dbReference type="InterPro" id="IPR025695">
    <property type="entry name" value="DoxX-like"/>
</dbReference>
<feature type="transmembrane region" description="Helical" evidence="1">
    <location>
        <begin position="348"/>
        <end position="370"/>
    </location>
</feature>
<dbReference type="Gene3D" id="3.40.50.720">
    <property type="entry name" value="NAD(P)-binding Rossmann-like Domain"/>
    <property type="match status" value="1"/>
</dbReference>
<dbReference type="PANTHER" id="PTHR12126">
    <property type="entry name" value="NADH-UBIQUINONE OXIDOREDUCTASE 39 KDA SUBUNIT-RELATED"/>
    <property type="match status" value="1"/>
</dbReference>
<proteinExistence type="predicted"/>
<evidence type="ECO:0000256" key="1">
    <source>
        <dbReference type="SAM" id="Phobius"/>
    </source>
</evidence>
<name>A0A7W6K1C9_9HYPH</name>
<sequence>MKILILGATGFIGSAILARLLAEGHTVTGLGRDPAKARQRFPGARWIAADLARLAKPEDFTPLLEGMDAIINCAGALQDGQADDLHATQQRAMIALYEEAKRRGSPLIVQVSARTEGAAAELPFLKTRRQADEALKASGLPHVILRPALVIGRNAHGGTALLRALAALPLIQPLVHAHQPVEAVAMEDVTKAVSMALSGDIRSGSDLGLASGETATLADLVALHRGWLGLPKARVMPLPAFIARPVSGMADLAGRLGWRSPLRSTAMAVMSEGVIGDGFLPTPFAFAPIARALAEKPSGVQDLWFARLYLLKPMAILVLSLFWLLSGLIPLLGPSVAAAHFAPFMSTYAAMSVVLLTCALDVALGLAVLYRPYARRALLGMLTVSLAYLGGGTLLEPGLWLDPLGPYVKVLPSLALTLATLAILDER</sequence>
<dbReference type="GO" id="GO:0019290">
    <property type="term" value="P:siderophore biosynthetic process"/>
    <property type="evidence" value="ECO:0007669"/>
    <property type="project" value="InterPro"/>
</dbReference>
<reference evidence="3 4" key="1">
    <citation type="submission" date="2020-08" db="EMBL/GenBank/DDBJ databases">
        <title>Genomic Encyclopedia of Type Strains, Phase IV (KMG-IV): sequencing the most valuable type-strain genomes for metagenomic binning, comparative biology and taxonomic classification.</title>
        <authorList>
            <person name="Goeker M."/>
        </authorList>
    </citation>
    <scope>NUCLEOTIDE SEQUENCE [LARGE SCALE GENOMIC DNA]</scope>
    <source>
        <strain evidence="3 4">DSM 26385</strain>
    </source>
</reference>
<feature type="transmembrane region" description="Helical" evidence="1">
    <location>
        <begin position="315"/>
        <end position="342"/>
    </location>
</feature>
<organism evidence="3 4">
    <name type="scientific">Allorhizobium borbori</name>
    <dbReference type="NCBI Taxonomy" id="485907"/>
    <lineage>
        <taxon>Bacteria</taxon>
        <taxon>Pseudomonadati</taxon>
        <taxon>Pseudomonadota</taxon>
        <taxon>Alphaproteobacteria</taxon>
        <taxon>Hyphomicrobiales</taxon>
        <taxon>Rhizobiaceae</taxon>
        <taxon>Rhizobium/Agrobacterium group</taxon>
        <taxon>Allorhizobium</taxon>
    </lineage>
</organism>
<dbReference type="PANTHER" id="PTHR12126:SF11">
    <property type="entry name" value="NADH DEHYDROGENASE [UBIQUINONE] 1 ALPHA SUBCOMPLEX SUBUNIT 9, MITOCHONDRIAL"/>
    <property type="match status" value="1"/>
</dbReference>
<dbReference type="GO" id="GO:0008667">
    <property type="term" value="F:2,3-dihydro-2,3-dihydroxybenzoate dehydrogenase activity"/>
    <property type="evidence" value="ECO:0007669"/>
    <property type="project" value="InterPro"/>
</dbReference>
<keyword evidence="4" id="KW-1185">Reference proteome</keyword>
<dbReference type="InterPro" id="IPR036291">
    <property type="entry name" value="NAD(P)-bd_dom_sf"/>
</dbReference>
<dbReference type="Pfam" id="PF13460">
    <property type="entry name" value="NAD_binding_10"/>
    <property type="match status" value="1"/>
</dbReference>